<dbReference type="InterPro" id="IPR011330">
    <property type="entry name" value="Glyco_hydro/deAcase_b/a-brl"/>
</dbReference>
<dbReference type="SUPFAM" id="SSF88713">
    <property type="entry name" value="Glycoside hydrolase/deacetylase"/>
    <property type="match status" value="1"/>
</dbReference>
<name>A0A318Y8P9_9FIRM</name>
<dbReference type="PROSITE" id="PS51677">
    <property type="entry name" value="NODB"/>
    <property type="match status" value="1"/>
</dbReference>
<organism evidence="2 3">
    <name type="scientific">Ruminiclostridium sufflavum DSM 19573</name>
    <dbReference type="NCBI Taxonomy" id="1121337"/>
    <lineage>
        <taxon>Bacteria</taxon>
        <taxon>Bacillati</taxon>
        <taxon>Bacillota</taxon>
        <taxon>Clostridia</taxon>
        <taxon>Eubacteriales</taxon>
        <taxon>Oscillospiraceae</taxon>
        <taxon>Ruminiclostridium</taxon>
    </lineage>
</organism>
<dbReference type="Pfam" id="PF01522">
    <property type="entry name" value="Polysacc_deac_1"/>
    <property type="match status" value="1"/>
</dbReference>
<dbReference type="InterPro" id="IPR002509">
    <property type="entry name" value="NODB_dom"/>
</dbReference>
<evidence type="ECO:0000313" key="2">
    <source>
        <dbReference type="EMBL" id="PYG88594.1"/>
    </source>
</evidence>
<reference evidence="2 3" key="1">
    <citation type="submission" date="2018-06" db="EMBL/GenBank/DDBJ databases">
        <title>Genomic Encyclopedia of Type Strains, Phase I: the one thousand microbial genomes (KMG-I) project.</title>
        <authorList>
            <person name="Kyrpides N."/>
        </authorList>
    </citation>
    <scope>NUCLEOTIDE SEQUENCE [LARGE SCALE GENOMIC DNA]</scope>
    <source>
        <strain evidence="2 3">DSM 19573</strain>
    </source>
</reference>
<dbReference type="GO" id="GO:0016020">
    <property type="term" value="C:membrane"/>
    <property type="evidence" value="ECO:0007669"/>
    <property type="project" value="TreeGrafter"/>
</dbReference>
<dbReference type="GO" id="GO:0016810">
    <property type="term" value="F:hydrolase activity, acting on carbon-nitrogen (but not peptide) bonds"/>
    <property type="evidence" value="ECO:0007669"/>
    <property type="project" value="InterPro"/>
</dbReference>
<dbReference type="EMBL" id="QKMR01000006">
    <property type="protein sequence ID" value="PYG88594.1"/>
    <property type="molecule type" value="Genomic_DNA"/>
</dbReference>
<evidence type="ECO:0000313" key="3">
    <source>
        <dbReference type="Proteomes" id="UP000248132"/>
    </source>
</evidence>
<comment type="caution">
    <text evidence="2">The sequence shown here is derived from an EMBL/GenBank/DDBJ whole genome shotgun (WGS) entry which is preliminary data.</text>
</comment>
<protein>
    <submittedName>
        <fullName evidence="2">Polysaccharide deacetylase</fullName>
    </submittedName>
</protein>
<dbReference type="PANTHER" id="PTHR10587">
    <property type="entry name" value="GLYCOSYL TRANSFERASE-RELATED"/>
    <property type="match status" value="1"/>
</dbReference>
<dbReference type="CDD" id="cd10917">
    <property type="entry name" value="CE4_NodB_like_6s_7s"/>
    <property type="match status" value="1"/>
</dbReference>
<dbReference type="InterPro" id="IPR050248">
    <property type="entry name" value="Polysacc_deacetylase_ArnD"/>
</dbReference>
<dbReference type="GO" id="GO:0005975">
    <property type="term" value="P:carbohydrate metabolic process"/>
    <property type="evidence" value="ECO:0007669"/>
    <property type="project" value="InterPro"/>
</dbReference>
<feature type="domain" description="NodB homology" evidence="1">
    <location>
        <begin position="56"/>
        <end position="187"/>
    </location>
</feature>
<proteinExistence type="predicted"/>
<dbReference type="Gene3D" id="3.20.20.370">
    <property type="entry name" value="Glycoside hydrolase/deacetylase"/>
    <property type="match status" value="1"/>
</dbReference>
<keyword evidence="3" id="KW-1185">Reference proteome</keyword>
<dbReference type="Proteomes" id="UP000248132">
    <property type="component" value="Unassembled WGS sequence"/>
</dbReference>
<evidence type="ECO:0000259" key="1">
    <source>
        <dbReference type="PROSITE" id="PS51677"/>
    </source>
</evidence>
<dbReference type="RefSeq" id="WP_110461486.1">
    <property type="nucleotide sequence ID" value="NZ_QKMR01000006.1"/>
</dbReference>
<gene>
    <name evidence="2" type="ORF">LY28_01445</name>
</gene>
<sequence length="187" mass="21269">MKKLIFVSVINKKMIPKKIVLFFLIIYAVFSVGYTAKSIVVFNSERHLPIYSVETDKVAITFDCAWGASDIPQILDILKKENVKASFFMVGQWAEKYPEAVKLIAKEGHDIANHGYSHLKMSTVGKEKCKSEIELCNKKLEEISGVKVKLFRPPYGDYNNIVVDTCNELGCYPIQWNVELLDTKVKT</sequence>
<dbReference type="AlphaFoldDB" id="A0A318Y8P9"/>
<dbReference type="PANTHER" id="PTHR10587:SF128">
    <property type="entry name" value="POLYSACCHARIDE DEACETYLASE PDAB-RELATED"/>
    <property type="match status" value="1"/>
</dbReference>
<accession>A0A318Y8P9</accession>
<dbReference type="OrthoDB" id="9806342at2"/>